<gene>
    <name evidence="2" type="ORF">CI088_04810</name>
</gene>
<protein>
    <submittedName>
        <fullName evidence="2">Oxidoreductase</fullName>
    </submittedName>
</protein>
<name>A0A2W4BPT9_9ENTE</name>
<organism evidence="2 3">
    <name type="scientific">Enterococcus plantarum</name>
    <dbReference type="NCBI Taxonomy" id="1077675"/>
    <lineage>
        <taxon>Bacteria</taxon>
        <taxon>Bacillati</taxon>
        <taxon>Bacillota</taxon>
        <taxon>Bacilli</taxon>
        <taxon>Lactobacillales</taxon>
        <taxon>Enterococcaceae</taxon>
        <taxon>Enterococcus</taxon>
    </lineage>
</organism>
<evidence type="ECO:0000313" key="2">
    <source>
        <dbReference type="EMBL" id="PZL75552.1"/>
    </source>
</evidence>
<dbReference type="STRING" id="1077675.BCR22_09585"/>
<dbReference type="InterPro" id="IPR038732">
    <property type="entry name" value="HpyO/CreE_NAD-binding"/>
</dbReference>
<feature type="domain" description="FAD-dependent urate hydroxylase HpyO/Asp monooxygenase CreE-like FAD/NAD(P)-binding" evidence="1">
    <location>
        <begin position="4"/>
        <end position="181"/>
    </location>
</feature>
<sequence>MKIAIVGGGPRGLSVLERIVEWSRDEQVIQITMFDPYGPGGKVWRENQSLSLLMNSVASHVTLFTDETLSTKGPVAKGPNLYEWAQGEAAEFIKKNNVENRTVLLAECQNLGPNDHCSRVFYGLYQRWFYEYVQTRMTEQTSVKFFKDTVRAVKTQDDTFLVYTKAVETTVDTVILALGHQENELVGNEKALAEYASEHRLFYSSPKNAADAYLEAITENTPVLIRGLGLVFFDYLTLLTSERGGVFKQQNEELVYLPSGKEPKIIAGSGRGIPYHARGANQKGYGEEYQPRFLKEKSLNKFKRKGKFSAEQFFELLKKEVEFVYYSALVKINYPQINQNRFNEEFIRTKGADSILEKYGIHQKDRWDWSAIEHPDQVVGPADSFQEFAKTYLHWDLKQARKGTISGPFAAALDSLKDLRDEVRFMLDHELFTNDDYKKWLWDWFTPLNSFLSIGPPLERIAELNALMKAEIVTLLSPEMEIATEAGWFIGSSKKDSNQKYKSHFLIEARLPKTANQISLNPLVQQLLRDEMADLHQLELASGEVYQTGALLVERETNQIRSKSGKVLSGLFCYGIPTEGIHWLTAATARPGTDPWNLREADLIAGTIFEGKQNMKGGWNRSV</sequence>
<dbReference type="PANTHER" id="PTHR40254:SF1">
    <property type="entry name" value="BLR0577 PROTEIN"/>
    <property type="match status" value="1"/>
</dbReference>
<dbReference type="PANTHER" id="PTHR40254">
    <property type="entry name" value="BLR0577 PROTEIN"/>
    <property type="match status" value="1"/>
</dbReference>
<accession>A0A2W4BPT9</accession>
<keyword evidence="3" id="KW-1185">Reference proteome</keyword>
<proteinExistence type="predicted"/>
<dbReference type="SUPFAM" id="SSF51905">
    <property type="entry name" value="FAD/NAD(P)-binding domain"/>
    <property type="match status" value="1"/>
</dbReference>
<evidence type="ECO:0000313" key="3">
    <source>
        <dbReference type="Proteomes" id="UP000249828"/>
    </source>
</evidence>
<dbReference type="EMBL" id="PIEU01000043">
    <property type="protein sequence ID" value="PZL75552.1"/>
    <property type="molecule type" value="Genomic_DNA"/>
</dbReference>
<comment type="caution">
    <text evidence="2">The sequence shown here is derived from an EMBL/GenBank/DDBJ whole genome shotgun (WGS) entry which is preliminary data.</text>
</comment>
<dbReference type="AlphaFoldDB" id="A0A2W4BPT9"/>
<dbReference type="InterPro" id="IPR052189">
    <property type="entry name" value="L-asp_N-monooxygenase_NS-form"/>
</dbReference>
<dbReference type="RefSeq" id="WP_111247375.1">
    <property type="nucleotide sequence ID" value="NZ_PIEU01000043.1"/>
</dbReference>
<dbReference type="InterPro" id="IPR036188">
    <property type="entry name" value="FAD/NAD-bd_sf"/>
</dbReference>
<evidence type="ECO:0000259" key="1">
    <source>
        <dbReference type="Pfam" id="PF13454"/>
    </source>
</evidence>
<reference evidence="2 3" key="1">
    <citation type="submission" date="2017-11" db="EMBL/GenBank/DDBJ databases">
        <title>Draft genome sequence of Enterococcus plantarum TRW2 strain isolated from lettuce.</title>
        <authorList>
            <person name="Kim E.B."/>
            <person name="Marco M.L."/>
            <person name="Williams T.R."/>
            <person name="You I.H."/>
        </authorList>
    </citation>
    <scope>NUCLEOTIDE SEQUENCE [LARGE SCALE GENOMIC DNA]</scope>
    <source>
        <strain evidence="2 3">TRW2</strain>
    </source>
</reference>
<dbReference type="Pfam" id="PF13454">
    <property type="entry name" value="NAD_binding_9"/>
    <property type="match status" value="1"/>
</dbReference>
<dbReference type="Proteomes" id="UP000249828">
    <property type="component" value="Unassembled WGS sequence"/>
</dbReference>